<sequence length="379" mass="43075">MAAQSVKLIDLQSRFPQAFDLFFFHHKRARAEQTGYGSEAERSSNEPTKRASREEFDSLSERGRSAWIELHNIMVEIDKEELLEPTITAKFFSKGRAHSPAVLNSPDNMVDGASNALPSLPLELEEEMSTPSGTVQRPIRQQPPIPKPLLPTKNRTFIVGYEKLDQASRIFVAVNWEAKSDSNEYKKDALVRACQKSIPGGKDTVVFNSRHYFKKRIVAFTFLDITIARRAAYQTFVFGKTNPRAIPWPVSVPTVFMTFDMVRDGPRVARKDALFAGIHNAFPDLRIHFRKEKTPSKSDSTMWLVLFDASPGCLRFSVTVLQEDNESYKPVWFEPVAPERACPVCTDPHPAQQCEGLQAVSYKELKISKHHEQYMNKLL</sequence>
<evidence type="ECO:0000313" key="3">
    <source>
        <dbReference type="Proteomes" id="UP001274830"/>
    </source>
</evidence>
<organism evidence="2 3">
    <name type="scientific">Recurvomyces mirabilis</name>
    <dbReference type="NCBI Taxonomy" id="574656"/>
    <lineage>
        <taxon>Eukaryota</taxon>
        <taxon>Fungi</taxon>
        <taxon>Dikarya</taxon>
        <taxon>Ascomycota</taxon>
        <taxon>Pezizomycotina</taxon>
        <taxon>Dothideomycetes</taxon>
        <taxon>Dothideomycetidae</taxon>
        <taxon>Mycosphaerellales</taxon>
        <taxon>Teratosphaeriaceae</taxon>
        <taxon>Recurvomyces</taxon>
    </lineage>
</organism>
<comment type="caution">
    <text evidence="2">The sequence shown here is derived from an EMBL/GenBank/DDBJ whole genome shotgun (WGS) entry which is preliminary data.</text>
</comment>
<dbReference type="Proteomes" id="UP001274830">
    <property type="component" value="Unassembled WGS sequence"/>
</dbReference>
<name>A0AAE0TQ64_9PEZI</name>
<keyword evidence="3" id="KW-1185">Reference proteome</keyword>
<feature type="compositionally biased region" description="Basic and acidic residues" evidence="1">
    <location>
        <begin position="39"/>
        <end position="58"/>
    </location>
</feature>
<protein>
    <submittedName>
        <fullName evidence="2">Uncharacterized protein</fullName>
    </submittedName>
</protein>
<reference evidence="2" key="1">
    <citation type="submission" date="2023-07" db="EMBL/GenBank/DDBJ databases">
        <title>Black Yeasts Isolated from many extreme environments.</title>
        <authorList>
            <person name="Coleine C."/>
            <person name="Stajich J.E."/>
            <person name="Selbmann L."/>
        </authorList>
    </citation>
    <scope>NUCLEOTIDE SEQUENCE</scope>
    <source>
        <strain evidence="2">CCFEE 5485</strain>
    </source>
</reference>
<proteinExistence type="predicted"/>
<dbReference type="EMBL" id="JAUTXT010000066">
    <property type="protein sequence ID" value="KAK3669956.1"/>
    <property type="molecule type" value="Genomic_DNA"/>
</dbReference>
<dbReference type="AlphaFoldDB" id="A0AAE0TQ64"/>
<evidence type="ECO:0000313" key="2">
    <source>
        <dbReference type="EMBL" id="KAK3669956.1"/>
    </source>
</evidence>
<gene>
    <name evidence="2" type="ORF">LTR78_010128</name>
</gene>
<evidence type="ECO:0000256" key="1">
    <source>
        <dbReference type="SAM" id="MobiDB-lite"/>
    </source>
</evidence>
<feature type="region of interest" description="Disordered" evidence="1">
    <location>
        <begin position="33"/>
        <end position="58"/>
    </location>
</feature>
<accession>A0AAE0TQ64</accession>